<evidence type="ECO:0000313" key="2">
    <source>
        <dbReference type="Proteomes" id="UP000199322"/>
    </source>
</evidence>
<proteinExistence type="predicted"/>
<evidence type="ECO:0000313" key="1">
    <source>
        <dbReference type="EMBL" id="SDC79357.1"/>
    </source>
</evidence>
<dbReference type="Proteomes" id="UP000199322">
    <property type="component" value="Unassembled WGS sequence"/>
</dbReference>
<organism evidence="1 2">
    <name type="scientific">Geotoga petraea</name>
    <dbReference type="NCBI Taxonomy" id="28234"/>
    <lineage>
        <taxon>Bacteria</taxon>
        <taxon>Thermotogati</taxon>
        <taxon>Thermotogota</taxon>
        <taxon>Thermotogae</taxon>
        <taxon>Petrotogales</taxon>
        <taxon>Petrotogaceae</taxon>
        <taxon>Geotoga</taxon>
    </lineage>
</organism>
<sequence>MKEKIELTTPKKFARKNGIEYVDVLSAIRLSGIRPIYKEVNITLFEERDLIESFDRYFPGILE</sequence>
<dbReference type="RefSeq" id="WP_091405020.1">
    <property type="nucleotide sequence ID" value="NZ_FMYV01000008.1"/>
</dbReference>
<accession>A0A1G6PIW8</accession>
<name>A0A1G6PIW8_9BACT</name>
<dbReference type="AlphaFoldDB" id="A0A1G6PIW8"/>
<gene>
    <name evidence="1" type="ORF">SAMN04488588_1805</name>
</gene>
<reference evidence="1 2" key="1">
    <citation type="submission" date="2016-10" db="EMBL/GenBank/DDBJ databases">
        <authorList>
            <person name="de Groot N.N."/>
        </authorList>
    </citation>
    <scope>NUCLEOTIDE SEQUENCE [LARGE SCALE GENOMIC DNA]</scope>
    <source>
        <strain evidence="1 2">WG14</strain>
    </source>
</reference>
<dbReference type="EMBL" id="FMYV01000008">
    <property type="protein sequence ID" value="SDC79357.1"/>
    <property type="molecule type" value="Genomic_DNA"/>
</dbReference>
<protein>
    <submittedName>
        <fullName evidence="1">Uncharacterized protein</fullName>
    </submittedName>
</protein>
<keyword evidence="2" id="KW-1185">Reference proteome</keyword>